<protein>
    <recommendedName>
        <fullName evidence="4">Tetratricopeptide repeat protein</fullName>
    </recommendedName>
</protein>
<dbReference type="Proteomes" id="UP000051952">
    <property type="component" value="Unassembled WGS sequence"/>
</dbReference>
<feature type="compositionally biased region" description="Low complexity" evidence="1">
    <location>
        <begin position="543"/>
        <end position="552"/>
    </location>
</feature>
<proteinExistence type="predicted"/>
<feature type="compositionally biased region" description="Basic and acidic residues" evidence="1">
    <location>
        <begin position="403"/>
        <end position="413"/>
    </location>
</feature>
<evidence type="ECO:0000256" key="1">
    <source>
        <dbReference type="SAM" id="MobiDB-lite"/>
    </source>
</evidence>
<dbReference type="EMBL" id="CYKH01002009">
    <property type="protein sequence ID" value="CUG92138.1"/>
    <property type="molecule type" value="Genomic_DNA"/>
</dbReference>
<dbReference type="VEuPathDB" id="TriTrypDB:BSAL_35710"/>
<dbReference type="AlphaFoldDB" id="A0A0S4JSR6"/>
<sequence length="584" mass="63133">MSLKRSTTNAASHKSMGRSGMGHTAATVDPLDPSQLDVNVIGWANLEQKFTELQGLLSAPASGLNAHEARAQQKHNVSNAIVQLLDRAQQDCRRLLVEGNAKAAVEGGLKTLRLKEKYYGHGHLQLVPAYFHLARTNQYMDKFKAAEEFLSLAQWTILRNKDVDVSLKAELHQTFGLLYASDAKLDAALKQLTSATYYLCVMNGPEHILTSFGYFDLGNVFAAKSNMEHAMSFYDKVKDIWYQHLTTALRQALEPNEEEGTSGSDMLVAANFGIENLQDAVKMLRGIVGLQTERYGRVHPSTSRSEFVLGMFMLWNGDAPSAMGSLLKALEISKRVFGERHPNTGEIRSLMLNFHLDVPDDTAYVLDDGYDGDIPAAPQQQQQQRTATPPAQQNRIPTPPTGAKHDSPRKSPQEEAQAPEAQGEEGQAAQQNAEETSEEPVGSTEALAETSAGVDEATHDESAADAQVEQQPEEDAAAVEETTDNGAAAEEPTDNGAAAEDAATEIAATAEADATEDVAAVEQPEAAASEEQPVEVTEGEVNDVPAEQPVEPQEGEEGEDVVAQEENAADASAQQEDEQPAAEE</sequence>
<feature type="compositionally biased region" description="Polar residues" evidence="1">
    <location>
        <begin position="1"/>
        <end position="12"/>
    </location>
</feature>
<dbReference type="InterPro" id="IPR053248">
    <property type="entry name" value="Zinc_finger_MYND_domain"/>
</dbReference>
<feature type="compositionally biased region" description="Low complexity" evidence="1">
    <location>
        <begin position="564"/>
        <end position="574"/>
    </location>
</feature>
<organism evidence="2 3">
    <name type="scientific">Bodo saltans</name>
    <name type="common">Flagellated protozoan</name>
    <dbReference type="NCBI Taxonomy" id="75058"/>
    <lineage>
        <taxon>Eukaryota</taxon>
        <taxon>Discoba</taxon>
        <taxon>Euglenozoa</taxon>
        <taxon>Kinetoplastea</taxon>
        <taxon>Metakinetoplastina</taxon>
        <taxon>Eubodonida</taxon>
        <taxon>Bodonidae</taxon>
        <taxon>Bodo</taxon>
    </lineage>
</organism>
<dbReference type="PANTHER" id="PTHR46533">
    <property type="entry name" value="ZINC FINGER MYND DOMAIN-CONTAINING PROTEIN 12"/>
    <property type="match status" value="1"/>
</dbReference>
<dbReference type="InterPro" id="IPR011990">
    <property type="entry name" value="TPR-like_helical_dom_sf"/>
</dbReference>
<reference evidence="3" key="1">
    <citation type="submission" date="2015-09" db="EMBL/GenBank/DDBJ databases">
        <authorList>
            <consortium name="Pathogen Informatics"/>
        </authorList>
    </citation>
    <scope>NUCLEOTIDE SEQUENCE [LARGE SCALE GENOMIC DNA]</scope>
    <source>
        <strain evidence="3">Lake Konstanz</strain>
    </source>
</reference>
<feature type="region of interest" description="Disordered" evidence="1">
    <location>
        <begin position="366"/>
        <end position="584"/>
    </location>
</feature>
<feature type="compositionally biased region" description="Low complexity" evidence="1">
    <location>
        <begin position="375"/>
        <end position="393"/>
    </location>
</feature>
<feature type="compositionally biased region" description="Acidic residues" evidence="1">
    <location>
        <begin position="553"/>
        <end position="563"/>
    </location>
</feature>
<evidence type="ECO:0000313" key="2">
    <source>
        <dbReference type="EMBL" id="CUG92138.1"/>
    </source>
</evidence>
<accession>A0A0S4JSR6</accession>
<evidence type="ECO:0000313" key="3">
    <source>
        <dbReference type="Proteomes" id="UP000051952"/>
    </source>
</evidence>
<feature type="compositionally biased region" description="Low complexity" evidence="1">
    <location>
        <begin position="497"/>
        <end position="536"/>
    </location>
</feature>
<feature type="compositionally biased region" description="Acidic residues" evidence="1">
    <location>
        <begin position="471"/>
        <end position="483"/>
    </location>
</feature>
<dbReference type="OrthoDB" id="674604at2759"/>
<dbReference type="Pfam" id="PF13374">
    <property type="entry name" value="TPR_10"/>
    <property type="match status" value="1"/>
</dbReference>
<evidence type="ECO:0008006" key="4">
    <source>
        <dbReference type="Google" id="ProtNLM"/>
    </source>
</evidence>
<feature type="region of interest" description="Disordered" evidence="1">
    <location>
        <begin position="1"/>
        <end position="29"/>
    </location>
</feature>
<feature type="compositionally biased region" description="Low complexity" evidence="1">
    <location>
        <begin position="414"/>
        <end position="434"/>
    </location>
</feature>
<dbReference type="PANTHER" id="PTHR46533:SF1">
    <property type="entry name" value="ZINC FINGER MYND DOMAIN-CONTAINING PROTEIN 12"/>
    <property type="match status" value="1"/>
</dbReference>
<gene>
    <name evidence="2" type="ORF">BSAL_35710</name>
</gene>
<dbReference type="Gene3D" id="1.25.40.10">
    <property type="entry name" value="Tetratricopeptide repeat domain"/>
    <property type="match status" value="2"/>
</dbReference>
<name>A0A0S4JSR6_BODSA</name>
<dbReference type="SUPFAM" id="SSF48452">
    <property type="entry name" value="TPR-like"/>
    <property type="match status" value="2"/>
</dbReference>
<feature type="compositionally biased region" description="Acidic residues" evidence="1">
    <location>
        <begin position="575"/>
        <end position="584"/>
    </location>
</feature>
<keyword evidence="3" id="KW-1185">Reference proteome</keyword>